<reference evidence="2 3" key="1">
    <citation type="submission" date="2020-10" db="EMBL/GenBank/DDBJ databases">
        <title>Identification of Nocardia species via Next-generation sequencing and recognition of intraspecies genetic diversity.</title>
        <authorList>
            <person name="Li P."/>
            <person name="Li P."/>
            <person name="Lu B."/>
        </authorList>
    </citation>
    <scope>NUCLEOTIDE SEQUENCE [LARGE SCALE GENOMIC DNA]</scope>
    <source>
        <strain evidence="2 3">N-11</strain>
    </source>
</reference>
<protein>
    <submittedName>
        <fullName evidence="2">Uncharacterized protein</fullName>
    </submittedName>
</protein>
<accession>A0ABS0CEH4</accession>
<comment type="caution">
    <text evidence="2">The sequence shown here is derived from an EMBL/GenBank/DDBJ whole genome shotgun (WGS) entry which is preliminary data.</text>
</comment>
<evidence type="ECO:0000313" key="3">
    <source>
        <dbReference type="Proteomes" id="UP000807309"/>
    </source>
</evidence>
<keyword evidence="3" id="KW-1185">Reference proteome</keyword>
<name>A0ABS0CEH4_9NOCA</name>
<evidence type="ECO:0000313" key="2">
    <source>
        <dbReference type="EMBL" id="MBF6228750.1"/>
    </source>
</evidence>
<dbReference type="EMBL" id="JADLRE010000025">
    <property type="protein sequence ID" value="MBF6228750.1"/>
    <property type="molecule type" value="Genomic_DNA"/>
</dbReference>
<dbReference type="Proteomes" id="UP000807309">
    <property type="component" value="Unassembled WGS sequence"/>
</dbReference>
<feature type="region of interest" description="Disordered" evidence="1">
    <location>
        <begin position="45"/>
        <end position="75"/>
    </location>
</feature>
<sequence>MFGGISRAWRRVSSEMAGILRQATNAAARTLRDDAHELRQGILRHQSADEQAGLTVGTNGPAVAEKRSTGQLHDPAINKKLITMAEKELGIDNLRRFPVPSDKRQQAGSSGRKPA</sequence>
<organism evidence="2 3">
    <name type="scientific">Nocardia abscessus</name>
    <dbReference type="NCBI Taxonomy" id="120957"/>
    <lineage>
        <taxon>Bacteria</taxon>
        <taxon>Bacillati</taxon>
        <taxon>Actinomycetota</taxon>
        <taxon>Actinomycetes</taxon>
        <taxon>Mycobacteriales</taxon>
        <taxon>Nocardiaceae</taxon>
        <taxon>Nocardia</taxon>
    </lineage>
</organism>
<dbReference type="RefSeq" id="WP_195035630.1">
    <property type="nucleotide sequence ID" value="NZ_JADLRE010000025.1"/>
</dbReference>
<gene>
    <name evidence="2" type="ORF">IU470_27075</name>
</gene>
<proteinExistence type="predicted"/>
<feature type="compositionally biased region" description="Basic and acidic residues" evidence="1">
    <location>
        <begin position="93"/>
        <end position="105"/>
    </location>
</feature>
<evidence type="ECO:0000256" key="1">
    <source>
        <dbReference type="SAM" id="MobiDB-lite"/>
    </source>
</evidence>
<feature type="region of interest" description="Disordered" evidence="1">
    <location>
        <begin position="93"/>
        <end position="115"/>
    </location>
</feature>